<protein>
    <submittedName>
        <fullName evidence="3">Uncharacterized protein</fullName>
    </submittedName>
</protein>
<feature type="region of interest" description="Disordered" evidence="2">
    <location>
        <begin position="416"/>
        <end position="437"/>
    </location>
</feature>
<reference evidence="3 4" key="1">
    <citation type="submission" date="2019-02" db="EMBL/GenBank/DDBJ databases">
        <title>Genome sequencing of the rare red list fungi Phellinidium pouzarii.</title>
        <authorList>
            <person name="Buettner E."/>
            <person name="Kellner H."/>
        </authorList>
    </citation>
    <scope>NUCLEOTIDE SEQUENCE [LARGE SCALE GENOMIC DNA]</scope>
    <source>
        <strain evidence="3 4">DSM 108285</strain>
    </source>
</reference>
<feature type="compositionally biased region" description="Polar residues" evidence="2">
    <location>
        <begin position="359"/>
        <end position="368"/>
    </location>
</feature>
<evidence type="ECO:0000256" key="1">
    <source>
        <dbReference type="SAM" id="Coils"/>
    </source>
</evidence>
<keyword evidence="1" id="KW-0175">Coiled coil</keyword>
<feature type="compositionally biased region" description="Acidic residues" evidence="2">
    <location>
        <begin position="421"/>
        <end position="435"/>
    </location>
</feature>
<evidence type="ECO:0000313" key="4">
    <source>
        <dbReference type="Proteomes" id="UP000308199"/>
    </source>
</evidence>
<keyword evidence="4" id="KW-1185">Reference proteome</keyword>
<dbReference type="Proteomes" id="UP000308199">
    <property type="component" value="Unassembled WGS sequence"/>
</dbReference>
<proteinExistence type="predicted"/>
<dbReference type="AlphaFoldDB" id="A0A4S4KB21"/>
<dbReference type="EMBL" id="SGPK01001009">
    <property type="protein sequence ID" value="THG95155.1"/>
    <property type="molecule type" value="Genomic_DNA"/>
</dbReference>
<accession>A0A4S4KB21</accession>
<feature type="region of interest" description="Disordered" evidence="2">
    <location>
        <begin position="529"/>
        <end position="549"/>
    </location>
</feature>
<organism evidence="3 4">
    <name type="scientific">Phellinidium pouzarii</name>
    <dbReference type="NCBI Taxonomy" id="167371"/>
    <lineage>
        <taxon>Eukaryota</taxon>
        <taxon>Fungi</taxon>
        <taxon>Dikarya</taxon>
        <taxon>Basidiomycota</taxon>
        <taxon>Agaricomycotina</taxon>
        <taxon>Agaricomycetes</taxon>
        <taxon>Hymenochaetales</taxon>
        <taxon>Hymenochaetaceae</taxon>
        <taxon>Phellinidium</taxon>
    </lineage>
</organism>
<feature type="compositionally biased region" description="Acidic residues" evidence="2">
    <location>
        <begin position="534"/>
        <end position="543"/>
    </location>
</feature>
<feature type="region of interest" description="Disordered" evidence="2">
    <location>
        <begin position="468"/>
        <end position="503"/>
    </location>
</feature>
<gene>
    <name evidence="3" type="ORF">EW145_g8013</name>
</gene>
<evidence type="ECO:0000313" key="3">
    <source>
        <dbReference type="EMBL" id="THG95155.1"/>
    </source>
</evidence>
<feature type="compositionally biased region" description="Basic residues" evidence="2">
    <location>
        <begin position="476"/>
        <end position="486"/>
    </location>
</feature>
<dbReference type="OrthoDB" id="19482at2759"/>
<sequence length="556" mass="62683">MPGSSELSDALNPFFYQVSHSVSPPAPLVYEQHAIQATVPADVQQQQQQLQRPQQLPMLSAPPYTSELADAINPSAASPMSLAHPAPHKHSTATYECNTRSRQSPADPIQLLKGLIQSLASYKAAVEREKKRRMAWEHEEVSKYIARIEEMREQESKYIARIAEMQLEIDALRVSAPSPTLTAKSTAASSSFGQVEHMLAVLPLGKYEAHTPKRQPEFVQGSSASPPVRKRARSSTPNIVAEEHEPMRLRTHRDSRPQTIQAAMRNHLLISMNLEHDKMLPESHIEGAPHDPSNPVRFVWEQTTKKSAHNAKMRKLVITDIIARKELYPLVPVQEFTESKLESVFDQAFTTLRQKYITQSGSEDASTQARERGGVKARRARRASRKKIKLANRISTRKKFGEFSVTMFDAAFQMECMSSEESSEEEGEEPVDASSDEERHARLKFLRIRYLAWRSLRLTRLFQAIDMREEEDRSAKPKRGVGRKDRRVGPPKDGNPLPPPGVAQWMVSKKWQREARRANPRIAAILEEIMQPDVGDDDDEEYGDGGAGAALQALRV</sequence>
<feature type="region of interest" description="Disordered" evidence="2">
    <location>
        <begin position="80"/>
        <end position="104"/>
    </location>
</feature>
<evidence type="ECO:0000256" key="2">
    <source>
        <dbReference type="SAM" id="MobiDB-lite"/>
    </source>
</evidence>
<comment type="caution">
    <text evidence="3">The sequence shown here is derived from an EMBL/GenBank/DDBJ whole genome shotgun (WGS) entry which is preliminary data.</text>
</comment>
<name>A0A4S4KB21_9AGAM</name>
<feature type="region of interest" description="Disordered" evidence="2">
    <location>
        <begin position="359"/>
        <end position="383"/>
    </location>
</feature>
<feature type="non-terminal residue" evidence="3">
    <location>
        <position position="556"/>
    </location>
</feature>
<feature type="coiled-coil region" evidence="1">
    <location>
        <begin position="112"/>
        <end position="168"/>
    </location>
</feature>
<feature type="region of interest" description="Disordered" evidence="2">
    <location>
        <begin position="212"/>
        <end position="236"/>
    </location>
</feature>
<feature type="compositionally biased region" description="Polar residues" evidence="2">
    <location>
        <begin position="92"/>
        <end position="104"/>
    </location>
</feature>